<dbReference type="SUPFAM" id="SSF51735">
    <property type="entry name" value="NAD(P)-binding Rossmann-fold domains"/>
    <property type="match status" value="1"/>
</dbReference>
<dbReference type="AlphaFoldDB" id="A0A3N8QZA3"/>
<reference evidence="2 3" key="1">
    <citation type="submission" date="2018-08" db="EMBL/GenBank/DDBJ databases">
        <title>Comparative analysis of Burkholderia isolates from Puerto Rico.</title>
        <authorList>
            <person name="Hall C."/>
            <person name="Sahl J."/>
            <person name="Wagner D."/>
        </authorList>
    </citation>
    <scope>NUCLEOTIDE SEQUENCE [LARGE SCALE GENOMIC DNA]</scope>
    <source>
        <strain evidence="2 3">Bp9001</strain>
    </source>
</reference>
<evidence type="ECO:0000259" key="1">
    <source>
        <dbReference type="Pfam" id="PF13460"/>
    </source>
</evidence>
<dbReference type="RefSeq" id="WP_124617817.1">
    <property type="nucleotide sequence ID" value="NZ_QTQX01000008.1"/>
</dbReference>
<dbReference type="GO" id="GO:0042602">
    <property type="term" value="F:riboflavin reductase (NADPH) activity"/>
    <property type="evidence" value="ECO:0007669"/>
    <property type="project" value="TreeGrafter"/>
</dbReference>
<proteinExistence type="predicted"/>
<evidence type="ECO:0000313" key="2">
    <source>
        <dbReference type="EMBL" id="RQT29094.1"/>
    </source>
</evidence>
<dbReference type="InterPro" id="IPR036291">
    <property type="entry name" value="NAD(P)-bd_dom_sf"/>
</dbReference>
<dbReference type="Proteomes" id="UP000269271">
    <property type="component" value="Unassembled WGS sequence"/>
</dbReference>
<gene>
    <name evidence="2" type="ORF">DF037_14080</name>
</gene>
<feature type="domain" description="NAD(P)-binding" evidence="1">
    <location>
        <begin position="61"/>
        <end position="218"/>
    </location>
</feature>
<dbReference type="Gene3D" id="3.40.50.720">
    <property type="entry name" value="NAD(P)-binding Rossmann-like Domain"/>
    <property type="match status" value="1"/>
</dbReference>
<protein>
    <submittedName>
        <fullName evidence="2">NAD-dependent epimerase/dehydratase family protein</fullName>
    </submittedName>
</protein>
<dbReference type="InterPro" id="IPR016040">
    <property type="entry name" value="NAD(P)-bd_dom"/>
</dbReference>
<dbReference type="Pfam" id="PF13460">
    <property type="entry name" value="NAD_binding_10"/>
    <property type="match status" value="1"/>
</dbReference>
<evidence type="ECO:0000313" key="3">
    <source>
        <dbReference type="Proteomes" id="UP000269271"/>
    </source>
</evidence>
<dbReference type="InterPro" id="IPR051606">
    <property type="entry name" value="Polyketide_Oxido-like"/>
</dbReference>
<accession>A0A3N8QZA3</accession>
<dbReference type="PANTHER" id="PTHR43355">
    <property type="entry name" value="FLAVIN REDUCTASE (NADPH)"/>
    <property type="match status" value="1"/>
</dbReference>
<sequence length="231" mass="24858">MAWKKAVALFGATGPTGRHIIEEALKRGYTLSVYTRDAKKLASFAGRIEIVVGDLQDQSAIIEIVVGDLQDQSAIAKCVQGADAVISALGPNGLKVQGDKPVMHGLSNIIVAMQRAGVRRLIQISTAAYRDPKDSFAFKPHAFALLFEVIARKGYEDIKATGELVANSNLDWTLVRIPNLKDGPADGSVDVGWYGTTKLGMTLSRGNLAKFLVDQVTDRKFVRAAPGIANH</sequence>
<name>A0A3N8QZA3_9BURK</name>
<organism evidence="2 3">
    <name type="scientific">Burkholderia contaminans</name>
    <dbReference type="NCBI Taxonomy" id="488447"/>
    <lineage>
        <taxon>Bacteria</taxon>
        <taxon>Pseudomonadati</taxon>
        <taxon>Pseudomonadota</taxon>
        <taxon>Betaproteobacteria</taxon>
        <taxon>Burkholderiales</taxon>
        <taxon>Burkholderiaceae</taxon>
        <taxon>Burkholderia</taxon>
        <taxon>Burkholderia cepacia complex</taxon>
    </lineage>
</organism>
<dbReference type="EMBL" id="QTQX01000008">
    <property type="protein sequence ID" value="RQT29094.1"/>
    <property type="molecule type" value="Genomic_DNA"/>
</dbReference>
<comment type="caution">
    <text evidence="2">The sequence shown here is derived from an EMBL/GenBank/DDBJ whole genome shotgun (WGS) entry which is preliminary data.</text>
</comment>
<dbReference type="GO" id="GO:0004074">
    <property type="term" value="F:biliverdin reductase [NAD(P)H] activity"/>
    <property type="evidence" value="ECO:0007669"/>
    <property type="project" value="TreeGrafter"/>
</dbReference>
<dbReference type="PANTHER" id="PTHR43355:SF2">
    <property type="entry name" value="FLAVIN REDUCTASE (NADPH)"/>
    <property type="match status" value="1"/>
</dbReference>